<reference evidence="1 2" key="1">
    <citation type="submission" date="2020-08" db="EMBL/GenBank/DDBJ databases">
        <title>Genomic Encyclopedia of Type Strains, Phase III (KMG-III): the genomes of soil and plant-associated and newly described type strains.</title>
        <authorList>
            <person name="Whitman W."/>
        </authorList>
    </citation>
    <scope>NUCLEOTIDE SEQUENCE [LARGE SCALE GENOMIC DNA]</scope>
    <source>
        <strain evidence="1 2">CECT 8897</strain>
    </source>
</reference>
<keyword evidence="2" id="KW-1185">Reference proteome</keyword>
<dbReference type="AlphaFoldDB" id="A0A7W5B958"/>
<organism evidence="1 2">
    <name type="scientific">Pseudoduganella violacea</name>
    <dbReference type="NCBI Taxonomy" id="1715466"/>
    <lineage>
        <taxon>Bacteria</taxon>
        <taxon>Pseudomonadati</taxon>
        <taxon>Pseudomonadota</taxon>
        <taxon>Betaproteobacteria</taxon>
        <taxon>Burkholderiales</taxon>
        <taxon>Oxalobacteraceae</taxon>
        <taxon>Telluria group</taxon>
        <taxon>Pseudoduganella</taxon>
    </lineage>
</organism>
<dbReference type="NCBIfam" id="TIGR02646">
    <property type="entry name" value="retron system putative HNH endonuclease"/>
    <property type="match status" value="1"/>
</dbReference>
<comment type="caution">
    <text evidence="1">The sequence shown here is derived from an EMBL/GenBank/DDBJ whole genome shotgun (WGS) entry which is preliminary data.</text>
</comment>
<accession>A0A7W5B958</accession>
<evidence type="ECO:0000313" key="2">
    <source>
        <dbReference type="Proteomes" id="UP000541535"/>
    </source>
</evidence>
<protein>
    <submittedName>
        <fullName evidence="1">Uncharacterized protein (TIGR02646 family)</fullName>
    </submittedName>
</protein>
<evidence type="ECO:0000313" key="1">
    <source>
        <dbReference type="EMBL" id="MBB3118691.1"/>
    </source>
</evidence>
<dbReference type="Gene3D" id="1.10.30.50">
    <property type="match status" value="1"/>
</dbReference>
<dbReference type="EMBL" id="JACHXD010000004">
    <property type="protein sequence ID" value="MBB3118691.1"/>
    <property type="molecule type" value="Genomic_DNA"/>
</dbReference>
<gene>
    <name evidence="1" type="ORF">FHS03_001736</name>
</gene>
<sequence length="271" mass="29955">MKRIASSSEPSTLMTYRQAVPGGTWEAMRNDPYFGGMAAYENVRAQVLLDQGGICAYCEVDISAHDPLKQCRVEHFHPKSDISAAHNWALDWQNLLAVCAGGSYRYAEAPHALAPIEENLSCDAHKDRMIQRGKLQLVCDGWILHPAALPASPSLFLIEKWNGNLAPDAANCAASLPITGNRHADVLSLVQHTIDMLNLNCERLCQARLRIVRDIEHNKKKQRLAGFSPTDGMANLAQHYLRQKWPAFFTTIRLCLGTAADSYLAGVGYQG</sequence>
<name>A0A7W5B958_9BURK</name>
<dbReference type="Proteomes" id="UP000541535">
    <property type="component" value="Unassembled WGS sequence"/>
</dbReference>
<proteinExistence type="predicted"/>
<dbReference type="RefSeq" id="WP_183440602.1">
    <property type="nucleotide sequence ID" value="NZ_JACHXD010000004.1"/>
</dbReference>
<dbReference type="InterPro" id="IPR013467">
    <property type="entry name" value="HNH78-like"/>
</dbReference>